<sequence>MVMSVNELEHLELLLEKQPIIATWTAQDILERPEIVRENYLKHVRSFVVIGKGATSTDSDQVTIADYEKRLLKLVKNNGAAKGYITADYGYGKTSSAAFIWHRCEQAEIVAVPPFQIQKLEHLFSATYGWVRYKLSQSHPQLLSEAEQMYHSYVDRDINTFAKDEKERELLQRIYNQGKYVLTLRGLDYVKFFEEMTQLVRRAGYNGLVVIADEVQQYIDPDIKAGVRDPLTDLFDIVQALMTRKGTLPFALLFSIPLKELGLMNDQRSDLVQRLKSDGLALDLSVMYNHTFARDLWFQLARELEFEALQDKIVLPETLNALGQISARPDLATGPRTVVDVFKLMARRYKEQNGAVAPFTPLDLVDAFLRNEIHYDNVAKLQNVVNGHLSHQFVKEDPTCQKAIKLMAAFPVDGLPERYFDVYGIRKAIELLVNEAQGDIITWVGGGYDDEGRLRETRAMLVGMEAQKVNTNWLDTTLREYIRSYYERSARQATLAVHGFQALLKEHVFRGENWKLVRSLEYGMLHNRTMFWEGAFPNTTRKKYPGRLLQVRILGAKEQLRDTALEGDLLITFQLQLHEELSEAQRRMYPGTIENREKETMFSLNMSYNSGKENYGDLLSTLGQMVAPWKMTPTLLLSLYAYLEEKRVAGSIPKIDDEMIRANFQPVLLDHAFNQLFNAELGAELGTAGIRIIEETVKRQLELHYSQYKTLMTNMQWKQSLKRYHVALSNLPTPYERQGKQLFNATKQELAAAFKITVPPLENFLHTNSLLLRAEGANKWRFTLHPLEEQILALLKQSSLTEAPRLGGKPRQKIERETAEKMARAQGYRVDEFEEVLVLMQQRGLISFSATRSQIIAETVRVPQVEDIQRSLQDYRSRLELVASVVPDDARISSMLEDTGKYDLLLRNLSTKPDEQKQTSLERTIRTRQNDLNNIIHHYQQLWQEQTRDLLRQREAVVISSERLNQPLPEGFFQPQLQTQRVSLLKEYGELVEKRERLRKQLESIAALLVKDDYSVTDLIRAGEERKSAQQILARLSQQESAFISMEAYYGAARQLLREALDLRQQFEYISAEMSAAFQQELDAWSLHISGELSSRKLKALEGQKKWKEQFDEIARRFHQQMQAERNRFETVHTTYKTFLLRQTRYAQGWQDVRFNPADSQDSYSQLWKQVQAAIQAELEGMQQEMQETYDRCARQLGGALQNLPAHERPGAQQEVEALQLHLQQMIERLRGGIKRITDMRFLQKLRAEGIKEAPESIIGPEIAQLNSLHQWLNESVETLAGYEQRIAAIKLTPQEEEILAVLQRLQQGTEGEIELGLLLQHLPEHLSITWQDISRLYSKQRLSIKIAPVSFD</sequence>
<reference evidence="2" key="1">
    <citation type="submission" date="2018-12" db="EMBL/GenBank/DDBJ databases">
        <title>Novel natural products biosynthetic potential of the class Ktedonobacteria.</title>
        <authorList>
            <person name="Zheng Y."/>
            <person name="Saitou A."/>
            <person name="Wang C.M."/>
            <person name="Toyoda A."/>
            <person name="Minakuchi Y."/>
            <person name="Sekiguchi Y."/>
            <person name="Ueda K."/>
            <person name="Takano H."/>
            <person name="Sakai Y."/>
            <person name="Yokota A."/>
            <person name="Yabe S."/>
        </authorList>
    </citation>
    <scope>NUCLEOTIDE SEQUENCE</scope>
    <source>
        <strain evidence="2">COM3</strain>
    </source>
</reference>
<organism evidence="2">
    <name type="scientific">Thermosporothrix sp. COM3</name>
    <dbReference type="NCBI Taxonomy" id="2490863"/>
    <lineage>
        <taxon>Bacteria</taxon>
        <taxon>Bacillati</taxon>
        <taxon>Chloroflexota</taxon>
        <taxon>Ktedonobacteria</taxon>
        <taxon>Ktedonobacterales</taxon>
        <taxon>Thermosporotrichaceae</taxon>
        <taxon>Thermosporothrix</taxon>
    </lineage>
</organism>
<proteinExistence type="predicted"/>
<name>A0A455SJ11_9CHLR</name>
<protein>
    <submittedName>
        <fullName evidence="2">Uncharacterized protein</fullName>
    </submittedName>
</protein>
<dbReference type="EMBL" id="AP019376">
    <property type="protein sequence ID" value="BBH87550.1"/>
    <property type="molecule type" value="Genomic_DNA"/>
</dbReference>
<keyword evidence="1" id="KW-0175">Coiled coil</keyword>
<gene>
    <name evidence="2" type="ORF">KTC_23010</name>
</gene>
<feature type="coiled-coil region" evidence="1">
    <location>
        <begin position="981"/>
        <end position="1039"/>
    </location>
</feature>
<accession>A0A455SJ11</accession>
<evidence type="ECO:0000256" key="1">
    <source>
        <dbReference type="SAM" id="Coils"/>
    </source>
</evidence>
<evidence type="ECO:0000313" key="2">
    <source>
        <dbReference type="EMBL" id="BBH87550.1"/>
    </source>
</evidence>